<dbReference type="InterPro" id="IPR039261">
    <property type="entry name" value="FNR_nucleotide-bd"/>
</dbReference>
<accession>A0A840EYW5</accession>
<dbReference type="PANTHER" id="PTHR30157">
    <property type="entry name" value="FERRIC REDUCTASE, NADPH-DEPENDENT"/>
    <property type="match status" value="1"/>
</dbReference>
<organism evidence="2 3">
    <name type="scientific">Gordonia humi</name>
    <dbReference type="NCBI Taxonomy" id="686429"/>
    <lineage>
        <taxon>Bacteria</taxon>
        <taxon>Bacillati</taxon>
        <taxon>Actinomycetota</taxon>
        <taxon>Actinomycetes</taxon>
        <taxon>Mycobacteriales</taxon>
        <taxon>Gordoniaceae</taxon>
        <taxon>Gordonia</taxon>
    </lineage>
</organism>
<evidence type="ECO:0000259" key="1">
    <source>
        <dbReference type="PROSITE" id="PS51384"/>
    </source>
</evidence>
<dbReference type="InterPro" id="IPR013113">
    <property type="entry name" value="SIP_FAD-bd"/>
</dbReference>
<dbReference type="Proteomes" id="UP000551501">
    <property type="component" value="Unassembled WGS sequence"/>
</dbReference>
<dbReference type="GO" id="GO:0016491">
    <property type="term" value="F:oxidoreductase activity"/>
    <property type="evidence" value="ECO:0007669"/>
    <property type="project" value="InterPro"/>
</dbReference>
<feature type="domain" description="FAD-binding FR-type" evidence="1">
    <location>
        <begin position="8"/>
        <end position="144"/>
    </location>
</feature>
<dbReference type="RefSeq" id="WP_183370495.1">
    <property type="nucleotide sequence ID" value="NZ_BAABHL010000065.1"/>
</dbReference>
<dbReference type="CDD" id="cd06193">
    <property type="entry name" value="siderophore_interacting"/>
    <property type="match status" value="1"/>
</dbReference>
<dbReference type="Pfam" id="PF04954">
    <property type="entry name" value="SIP"/>
    <property type="match status" value="1"/>
</dbReference>
<protein>
    <submittedName>
        <fullName evidence="2">NADPH-dependent ferric siderophore reductase</fullName>
    </submittedName>
</protein>
<proteinExistence type="predicted"/>
<dbReference type="InterPro" id="IPR017938">
    <property type="entry name" value="Riboflavin_synthase-like_b-brl"/>
</dbReference>
<dbReference type="InterPro" id="IPR007037">
    <property type="entry name" value="SIP_rossman_dom"/>
</dbReference>
<evidence type="ECO:0000313" key="3">
    <source>
        <dbReference type="Proteomes" id="UP000551501"/>
    </source>
</evidence>
<comment type="caution">
    <text evidence="2">The sequence shown here is derived from an EMBL/GenBank/DDBJ whole genome shotgun (WGS) entry which is preliminary data.</text>
</comment>
<dbReference type="AlphaFoldDB" id="A0A840EYW5"/>
<keyword evidence="3" id="KW-1185">Reference proteome</keyword>
<dbReference type="SUPFAM" id="SSF63380">
    <property type="entry name" value="Riboflavin synthase domain-like"/>
    <property type="match status" value="1"/>
</dbReference>
<dbReference type="PANTHER" id="PTHR30157:SF0">
    <property type="entry name" value="NADPH-DEPENDENT FERRIC-CHELATE REDUCTASE"/>
    <property type="match status" value="1"/>
</dbReference>
<dbReference type="InterPro" id="IPR017927">
    <property type="entry name" value="FAD-bd_FR_type"/>
</dbReference>
<dbReference type="PROSITE" id="PS51384">
    <property type="entry name" value="FAD_FR"/>
    <property type="match status" value="1"/>
</dbReference>
<sequence length="310" mass="33416">MSDSQSPYVLGRGRVSAVEPVSPNFVRITFTGDHVDRLGNPGNTFDQRIKVIFPSPGRALPDLADGDDWYRRWLESPEDERGAIRTYSIRDVRVADDGATDLIVDFVLHMVPGATGPASSWAARATEGDEVYLVAPRRGRLDGGGLEYAPGEAKSVLLAGDETAAPAIARILEDAPADLRGTAFIEVPTGDDVLPCAAPAGVSVHWLARDGVDHGARLRPAVLDHLGSTDVDSAVVDESPDEPMVWETPIFSNLGEDLGPAPEPGERYYWIAGESKVVTGLRRHLVKDLGIARSQVAFMGYWRHGVAMKA</sequence>
<gene>
    <name evidence="2" type="ORF">BKA16_002005</name>
</gene>
<name>A0A840EYW5_9ACTN</name>
<dbReference type="Gene3D" id="2.40.30.10">
    <property type="entry name" value="Translation factors"/>
    <property type="match status" value="1"/>
</dbReference>
<dbReference type="Gene3D" id="3.40.50.80">
    <property type="entry name" value="Nucleotide-binding domain of ferredoxin-NADP reductase (FNR) module"/>
    <property type="match status" value="1"/>
</dbReference>
<dbReference type="Pfam" id="PF08021">
    <property type="entry name" value="FAD_binding_9"/>
    <property type="match status" value="1"/>
</dbReference>
<reference evidence="2 3" key="1">
    <citation type="submission" date="2020-08" db="EMBL/GenBank/DDBJ databases">
        <title>Sequencing the genomes of 1000 actinobacteria strains.</title>
        <authorList>
            <person name="Klenk H.-P."/>
        </authorList>
    </citation>
    <scope>NUCLEOTIDE SEQUENCE [LARGE SCALE GENOMIC DNA]</scope>
    <source>
        <strain evidence="2 3">DSM 45298</strain>
    </source>
</reference>
<evidence type="ECO:0000313" key="2">
    <source>
        <dbReference type="EMBL" id="MBB4135453.1"/>
    </source>
</evidence>
<dbReference type="InterPro" id="IPR039374">
    <property type="entry name" value="SIP_fam"/>
</dbReference>
<dbReference type="EMBL" id="JACIFP010000001">
    <property type="protein sequence ID" value="MBB4135453.1"/>
    <property type="molecule type" value="Genomic_DNA"/>
</dbReference>